<dbReference type="EMBL" id="CP033019">
    <property type="protein sequence ID" value="AYM77312.1"/>
    <property type="molecule type" value="Genomic_DNA"/>
</dbReference>
<dbReference type="Gene3D" id="3.20.20.140">
    <property type="entry name" value="Metal-dependent hydrolases"/>
    <property type="match status" value="1"/>
</dbReference>
<dbReference type="Proteomes" id="UP000279594">
    <property type="component" value="Chromosome"/>
</dbReference>
<evidence type="ECO:0000313" key="2">
    <source>
        <dbReference type="EMBL" id="AYM77312.1"/>
    </source>
</evidence>
<name>A0A3G2EBM8_9BURK</name>
<protein>
    <submittedName>
        <fullName evidence="2">Phosphotransferase</fullName>
    </submittedName>
</protein>
<keyword evidence="1" id="KW-0732">Signal</keyword>
<feature type="signal peptide" evidence="1">
    <location>
        <begin position="1"/>
        <end position="36"/>
    </location>
</feature>
<evidence type="ECO:0000313" key="3">
    <source>
        <dbReference type="Proteomes" id="UP000279594"/>
    </source>
</evidence>
<dbReference type="InterPro" id="IPR016195">
    <property type="entry name" value="Pol/histidinol_Pase-like"/>
</dbReference>
<sequence length="571" mass="61801">MFGQLRQWQPRRGLARALACVCVGALLIAWSNTAAAQDGSPEPREHSELDATVFAPFHAARGERVTQARTFVVHLTYPDEGRAHAVRWTLTLSGPGPQGAVLRRWSGTEQVGAGGKRVNLPWDGRADADARERRMLAPDGLYELRLLAVVDAGTPHEAQVEQQWQIAVQRGASTAPRVPAFQAGLQQLSRLDEEPGYRIVYANLHSQTRHSDGGAALDACHGAQEPQTAPFGPIDAYKYAQDHGLDALLTSEHNHMYDGSDGTNPAATPAEAKALYQTGLAEAAAYTNAHPGFLALYGMEWGVINKGGHLNIFNSEQLLGWERNARGELLADLETPKSDYAALYALMRERGWIGQFNHPAYAGQFLVDSQPLGYTPDGDAAMVLCEVMNTSAFSTNDQETETRRSNYEAACNRALAAGYHVAFSSNQDNHCANWGASYGNRTAVLVASPAAGMPVSRDSFLDALRARRVFATMDKHAQLLFTANGKLMGERFDNHGPLQLSTHFSNSAGRQAAAVAIFHGVPGGNGSVTQLSDQAELTVTPAPGPHVYYARLTQDDGNIVWSAPVWVNQLP</sequence>
<evidence type="ECO:0000256" key="1">
    <source>
        <dbReference type="SAM" id="SignalP"/>
    </source>
</evidence>
<proteinExistence type="predicted"/>
<organism evidence="2 3">
    <name type="scientific">Janthinobacterium agaricidamnosum</name>
    <dbReference type="NCBI Taxonomy" id="55508"/>
    <lineage>
        <taxon>Bacteria</taxon>
        <taxon>Pseudomonadati</taxon>
        <taxon>Pseudomonadota</taxon>
        <taxon>Betaproteobacteria</taxon>
        <taxon>Burkholderiales</taxon>
        <taxon>Oxalobacteraceae</taxon>
        <taxon>Janthinobacterium</taxon>
    </lineage>
</organism>
<reference evidence="2 3" key="1">
    <citation type="submission" date="2018-10" db="EMBL/GenBank/DDBJ databases">
        <title>Effects of UV and annual dynamics of microbial communities in freshwater RAS systems.</title>
        <authorList>
            <person name="Bekkelund A.K."/>
            <person name="Hansen B.R."/>
            <person name="Stokken H."/>
            <person name="Eriksen B.F."/>
            <person name="Kashulin N.A."/>
        </authorList>
    </citation>
    <scope>NUCLEOTIDE SEQUENCE [LARGE SCALE GENOMIC DNA]</scope>
    <source>
        <strain evidence="2 3">BHSEK</strain>
    </source>
</reference>
<keyword evidence="2" id="KW-0808">Transferase</keyword>
<dbReference type="SUPFAM" id="SSF89550">
    <property type="entry name" value="PHP domain-like"/>
    <property type="match status" value="1"/>
</dbReference>
<feature type="chain" id="PRO_5017943383" evidence="1">
    <location>
        <begin position="37"/>
        <end position="571"/>
    </location>
</feature>
<dbReference type="GO" id="GO:0016740">
    <property type="term" value="F:transferase activity"/>
    <property type="evidence" value="ECO:0007669"/>
    <property type="project" value="UniProtKB-KW"/>
</dbReference>
<gene>
    <name evidence="2" type="ORF">D9M09_17045</name>
</gene>
<dbReference type="AlphaFoldDB" id="A0A3G2EBM8"/>
<dbReference type="RefSeq" id="WP_121669966.1">
    <property type="nucleotide sequence ID" value="NZ_CP033019.1"/>
</dbReference>
<dbReference type="NCBIfam" id="NF038032">
    <property type="entry name" value="CehA_McbA_metalo"/>
    <property type="match status" value="1"/>
</dbReference>
<accession>A0A3G2EBM8</accession>
<keyword evidence="3" id="KW-1185">Reference proteome</keyword>